<proteinExistence type="predicted"/>
<gene>
    <name evidence="1" type="ORF">UFOVP615_6</name>
</gene>
<reference evidence="1" key="1">
    <citation type="submission" date="2020-04" db="EMBL/GenBank/DDBJ databases">
        <authorList>
            <person name="Chiriac C."/>
            <person name="Salcher M."/>
            <person name="Ghai R."/>
            <person name="Kavagutti S V."/>
        </authorList>
    </citation>
    <scope>NUCLEOTIDE SEQUENCE</scope>
</reference>
<dbReference type="EMBL" id="LR796584">
    <property type="protein sequence ID" value="CAB4152328.1"/>
    <property type="molecule type" value="Genomic_DNA"/>
</dbReference>
<evidence type="ECO:0000313" key="1">
    <source>
        <dbReference type="EMBL" id="CAB4152328.1"/>
    </source>
</evidence>
<protein>
    <submittedName>
        <fullName evidence="1">Uncharacterized protein</fullName>
    </submittedName>
</protein>
<accession>A0A6J5N0R2</accession>
<name>A0A6J5N0R2_9CAUD</name>
<sequence>MAFEDKFQEFLDKVGQDPLLSQVLTSGSAASVFRNFGAIFAQISQDFDDSFDAKVENAANTIQNLRAWSVASYKRKAFAFQYGDQLTVPSKDNDYQQYYEVIDETKQIVKFFALEESIGQVILKLGKKVDGLPVKLDGDELNSVIDYFNEITEVPNFLKTPTDVSNIISIDGDIATFSFKCFLDPKKYIVNSADPLKNGTNILTGIKDVEVAFNDFVVKEKVNDFGGYLRIAEIEAKIFNIVGVSNFVITAAEGKKFDNTGVVNILTNINKEYKPASGYFQSVVFGTLEYLKG</sequence>
<organism evidence="1">
    <name type="scientific">uncultured Caudovirales phage</name>
    <dbReference type="NCBI Taxonomy" id="2100421"/>
    <lineage>
        <taxon>Viruses</taxon>
        <taxon>Duplodnaviria</taxon>
        <taxon>Heunggongvirae</taxon>
        <taxon>Uroviricota</taxon>
        <taxon>Caudoviricetes</taxon>
        <taxon>Peduoviridae</taxon>
        <taxon>Maltschvirus</taxon>
        <taxon>Maltschvirus maltsch</taxon>
    </lineage>
</organism>